<dbReference type="Gene3D" id="2.40.160.20">
    <property type="match status" value="1"/>
</dbReference>
<name>A0ABU0W6N7_9GAMM</name>
<feature type="signal peptide" evidence="1">
    <location>
        <begin position="1"/>
        <end position="21"/>
    </location>
</feature>
<feature type="chain" id="PRO_5046001551" description="Outer membrane protein beta-barrel domain-containing protein" evidence="1">
    <location>
        <begin position="22"/>
        <end position="189"/>
    </location>
</feature>
<evidence type="ECO:0000313" key="3">
    <source>
        <dbReference type="Proteomes" id="UP001239019"/>
    </source>
</evidence>
<protein>
    <recommendedName>
        <fullName evidence="4">Outer membrane protein beta-barrel domain-containing protein</fullName>
    </recommendedName>
</protein>
<reference evidence="2 3" key="1">
    <citation type="submission" date="2023-08" db="EMBL/GenBank/DDBJ databases">
        <title>Whole-genome sequencing of halo(alkali)philic microorganisms from hypersaline lakes.</title>
        <authorList>
            <person name="Sorokin D.Y."/>
            <person name="Abbas B."/>
            <person name="Merkel A.Y."/>
        </authorList>
    </citation>
    <scope>NUCLEOTIDE SEQUENCE [LARGE SCALE GENOMIC DNA]</scope>
    <source>
        <strain evidence="2 3">AB-CW4</strain>
    </source>
</reference>
<proteinExistence type="predicted"/>
<keyword evidence="1" id="KW-0732">Signal</keyword>
<gene>
    <name evidence="2" type="ORF">RBH19_07410</name>
</gene>
<dbReference type="EMBL" id="JAVDDT010000004">
    <property type="protein sequence ID" value="MDQ2069695.1"/>
    <property type="molecule type" value="Genomic_DNA"/>
</dbReference>
<evidence type="ECO:0008006" key="4">
    <source>
        <dbReference type="Google" id="ProtNLM"/>
    </source>
</evidence>
<evidence type="ECO:0000256" key="1">
    <source>
        <dbReference type="SAM" id="SignalP"/>
    </source>
</evidence>
<dbReference type="RefSeq" id="WP_306728195.1">
    <property type="nucleotide sequence ID" value="NZ_JAVDDT010000004.1"/>
</dbReference>
<evidence type="ECO:0000313" key="2">
    <source>
        <dbReference type="EMBL" id="MDQ2069695.1"/>
    </source>
</evidence>
<dbReference type="Proteomes" id="UP001239019">
    <property type="component" value="Unassembled WGS sequence"/>
</dbReference>
<comment type="caution">
    <text evidence="2">The sequence shown here is derived from an EMBL/GenBank/DDBJ whole genome shotgun (WGS) entry which is preliminary data.</text>
</comment>
<dbReference type="SUPFAM" id="SSF56925">
    <property type="entry name" value="OMPA-like"/>
    <property type="match status" value="1"/>
</dbReference>
<sequence>MSFRPPARLLGLLLVACPAMAWSQPWEPYSWHLALEAGETQLDISKDNYRIDDSDTSLHLMAGYEITRNINIVGGYMDLGRFATDLLVEDEDGDMVVDDRRRTSVSAWTAHVEMHWSLLGFLHPNVGLGAARWRLDMPDGQYDDTQDTAPMLRLGLGIDVAPNSRLDVTVQEISRLNARTAALGLRITF</sequence>
<accession>A0ABU0W6N7</accession>
<organism evidence="2 3">
    <name type="scientific">Natronospira bacteriovora</name>
    <dbReference type="NCBI Taxonomy" id="3069753"/>
    <lineage>
        <taxon>Bacteria</taxon>
        <taxon>Pseudomonadati</taxon>
        <taxon>Pseudomonadota</taxon>
        <taxon>Gammaproteobacteria</taxon>
        <taxon>Natronospirales</taxon>
        <taxon>Natronospiraceae</taxon>
        <taxon>Natronospira</taxon>
    </lineage>
</organism>
<dbReference type="InterPro" id="IPR011250">
    <property type="entry name" value="OMP/PagP_B-barrel"/>
</dbReference>
<keyword evidence="3" id="KW-1185">Reference proteome</keyword>